<name>A0A494TCY8_SPHPE</name>
<dbReference type="EMBL" id="CP032829">
    <property type="protein sequence ID" value="AYJ87337.1"/>
    <property type="molecule type" value="Genomic_DNA"/>
</dbReference>
<dbReference type="OrthoDB" id="7775694at2"/>
<evidence type="ECO:0000313" key="2">
    <source>
        <dbReference type="EMBL" id="AYJ87337.1"/>
    </source>
</evidence>
<evidence type="ECO:0000256" key="1">
    <source>
        <dbReference type="SAM" id="Phobius"/>
    </source>
</evidence>
<dbReference type="RefSeq" id="WP_121154538.1">
    <property type="nucleotide sequence ID" value="NZ_CP032829.1"/>
</dbReference>
<organism evidence="2 3">
    <name type="scientific">Sphingomonas paeninsulae</name>
    <dbReference type="NCBI Taxonomy" id="2319844"/>
    <lineage>
        <taxon>Bacteria</taxon>
        <taxon>Pseudomonadati</taxon>
        <taxon>Pseudomonadota</taxon>
        <taxon>Alphaproteobacteria</taxon>
        <taxon>Sphingomonadales</taxon>
        <taxon>Sphingomonadaceae</taxon>
        <taxon>Sphingomonas</taxon>
    </lineage>
</organism>
<sequence>MLVTFLGLVSASILPTISLLIGSMTASGRSVSAVDDLEREIGAAMDALLLIFGSVGIAVVALVMLATAPPPFLSKIPLLTVTILPRLGQAVVVAVIVLIALRTGQIPAVLRRTLEVRHKIAVAEARRATTDRAPVSLEVRTSFSNHPDFGKITNLEDNEGREPH</sequence>
<proteinExistence type="predicted"/>
<feature type="transmembrane region" description="Helical" evidence="1">
    <location>
        <begin position="78"/>
        <end position="101"/>
    </location>
</feature>
<dbReference type="AlphaFoldDB" id="A0A494TCY8"/>
<protein>
    <submittedName>
        <fullName evidence="2">Uncharacterized protein</fullName>
    </submittedName>
</protein>
<keyword evidence="1" id="KW-1133">Transmembrane helix</keyword>
<gene>
    <name evidence="2" type="ORF">D3Y57_17125</name>
</gene>
<feature type="transmembrane region" description="Helical" evidence="1">
    <location>
        <begin position="43"/>
        <end position="66"/>
    </location>
</feature>
<keyword evidence="1" id="KW-0812">Transmembrane</keyword>
<dbReference type="KEGG" id="spha:D3Y57_17125"/>
<reference evidence="2 3" key="1">
    <citation type="submission" date="2018-09" db="EMBL/GenBank/DDBJ databases">
        <title>Sphingomonas peninsula sp. nov., isolated from fildes peninsula, Antarctic soil.</title>
        <authorList>
            <person name="Yingchao G."/>
        </authorList>
    </citation>
    <scope>NUCLEOTIDE SEQUENCE [LARGE SCALE GENOMIC DNA]</scope>
    <source>
        <strain evidence="2 3">YZ-8</strain>
    </source>
</reference>
<dbReference type="Proteomes" id="UP000276254">
    <property type="component" value="Chromosome"/>
</dbReference>
<keyword evidence="3" id="KW-1185">Reference proteome</keyword>
<keyword evidence="1" id="KW-0472">Membrane</keyword>
<evidence type="ECO:0000313" key="3">
    <source>
        <dbReference type="Proteomes" id="UP000276254"/>
    </source>
</evidence>
<accession>A0A494TCY8</accession>